<keyword evidence="3" id="KW-1017">Isopeptide bond</keyword>
<dbReference type="Proteomes" id="UP001210925">
    <property type="component" value="Unassembled WGS sequence"/>
</dbReference>
<dbReference type="GO" id="GO:0006511">
    <property type="term" value="P:ubiquitin-dependent protein catabolic process"/>
    <property type="evidence" value="ECO:0007669"/>
    <property type="project" value="InterPro"/>
</dbReference>
<gene>
    <name evidence="10" type="ORF">HK103_003569</name>
</gene>
<dbReference type="InterPro" id="IPR036317">
    <property type="entry name" value="Cullin_homology_sf"/>
</dbReference>
<comment type="pathway">
    <text evidence="1">Protein modification; protein ubiquitination.</text>
</comment>
<dbReference type="SMART" id="SM00182">
    <property type="entry name" value="CULLIN"/>
    <property type="match status" value="1"/>
</dbReference>
<dbReference type="SUPFAM" id="SSF75632">
    <property type="entry name" value="Cullin homology domain"/>
    <property type="match status" value="1"/>
</dbReference>
<dbReference type="FunFam" id="1.20.1310.10:FF:000014">
    <property type="entry name" value="Cullin 5"/>
    <property type="match status" value="1"/>
</dbReference>
<evidence type="ECO:0000256" key="5">
    <source>
        <dbReference type="ARBA" id="ARBA00022843"/>
    </source>
</evidence>
<dbReference type="InterPro" id="IPR045093">
    <property type="entry name" value="Cullin"/>
</dbReference>
<evidence type="ECO:0000259" key="9">
    <source>
        <dbReference type="PROSITE" id="PS50069"/>
    </source>
</evidence>
<dbReference type="Pfam" id="PF00888">
    <property type="entry name" value="Cullin"/>
    <property type="match status" value="1"/>
</dbReference>
<keyword evidence="11" id="KW-1185">Reference proteome</keyword>
<evidence type="ECO:0000256" key="4">
    <source>
        <dbReference type="ARBA" id="ARBA00022786"/>
    </source>
</evidence>
<proteinExistence type="inferred from homology"/>
<evidence type="ECO:0000256" key="8">
    <source>
        <dbReference type="RuleBase" id="RU003829"/>
    </source>
</evidence>
<evidence type="ECO:0000256" key="1">
    <source>
        <dbReference type="ARBA" id="ARBA00004906"/>
    </source>
</evidence>
<evidence type="ECO:0000313" key="10">
    <source>
        <dbReference type="EMBL" id="KAJ3258447.1"/>
    </source>
</evidence>
<comment type="caution">
    <text evidence="10">The sequence shown here is derived from an EMBL/GenBank/DDBJ whole genome shotgun (WGS) entry which is preliminary data.</text>
</comment>
<reference evidence="10" key="1">
    <citation type="submission" date="2020-05" db="EMBL/GenBank/DDBJ databases">
        <title>Phylogenomic resolution of chytrid fungi.</title>
        <authorList>
            <person name="Stajich J.E."/>
            <person name="Amses K."/>
            <person name="Simmons R."/>
            <person name="Seto K."/>
            <person name="Myers J."/>
            <person name="Bonds A."/>
            <person name="Quandt C.A."/>
            <person name="Barry K."/>
            <person name="Liu P."/>
            <person name="Grigoriev I."/>
            <person name="Longcore J.E."/>
            <person name="James T.Y."/>
        </authorList>
    </citation>
    <scope>NUCLEOTIDE SEQUENCE</scope>
    <source>
        <strain evidence="10">PLAUS21</strain>
    </source>
</reference>
<evidence type="ECO:0000256" key="6">
    <source>
        <dbReference type="ARBA" id="ARBA00040451"/>
    </source>
</evidence>
<dbReference type="FunFam" id="1.20.1310.10:FF:000002">
    <property type="entry name" value="cullin-3 isoform X1"/>
    <property type="match status" value="1"/>
</dbReference>
<feature type="domain" description="Cullin family profile" evidence="9">
    <location>
        <begin position="377"/>
        <end position="520"/>
    </location>
</feature>
<dbReference type="AlphaFoldDB" id="A0AAD5UKJ3"/>
<dbReference type="Gene3D" id="1.20.1310.10">
    <property type="entry name" value="Cullin Repeats"/>
    <property type="match status" value="4"/>
</dbReference>
<dbReference type="SUPFAM" id="SSF74788">
    <property type="entry name" value="Cullin repeat-like"/>
    <property type="match status" value="1"/>
</dbReference>
<dbReference type="PROSITE" id="PS50069">
    <property type="entry name" value="CULLIN_2"/>
    <property type="match status" value="1"/>
</dbReference>
<dbReference type="InterPro" id="IPR016159">
    <property type="entry name" value="Cullin_repeat-like_dom_sf"/>
</dbReference>
<dbReference type="PANTHER" id="PTHR11932">
    <property type="entry name" value="CULLIN"/>
    <property type="match status" value="1"/>
</dbReference>
<keyword evidence="4" id="KW-0833">Ubl conjugation pathway</keyword>
<evidence type="ECO:0000256" key="3">
    <source>
        <dbReference type="ARBA" id="ARBA00022499"/>
    </source>
</evidence>
<dbReference type="InterPro" id="IPR016158">
    <property type="entry name" value="Cullin_homology"/>
</dbReference>
<keyword evidence="5" id="KW-0832">Ubl conjugation</keyword>
<name>A0AAD5UKJ3_9FUNG</name>
<organism evidence="10 11">
    <name type="scientific">Boothiomyces macroporosus</name>
    <dbReference type="NCBI Taxonomy" id="261099"/>
    <lineage>
        <taxon>Eukaryota</taxon>
        <taxon>Fungi</taxon>
        <taxon>Fungi incertae sedis</taxon>
        <taxon>Chytridiomycota</taxon>
        <taxon>Chytridiomycota incertae sedis</taxon>
        <taxon>Chytridiomycetes</taxon>
        <taxon>Rhizophydiales</taxon>
        <taxon>Terramycetaceae</taxon>
        <taxon>Boothiomyces</taxon>
    </lineage>
</organism>
<comment type="similarity">
    <text evidence="2 7 8">Belongs to the cullin family.</text>
</comment>
<sequence length="520" mass="60681">MTLRPKTINFEELFENFRLELLSLFLYSTQVNAIALYQMTFDCCTALPEPRSEMLLNAIVEFLTEHAVGIKKIILNSKNLLEGYAEQWEKYHLAAVHMNRACEYLNKQLAHKSNPYKNTPADQLLRLPVIAHAHIIWQTKILSELNMDHSNLLIEKIMSNIQENRNGNAINDQVVKTCIDSLIQMNSHSDKPIALYVQEFEDLYLKSTVSYYSAESTNLIGNVDISTFIERGLARFNEESERNIRYLHESSNEKVLDAFKEGYIISHISKIQQEFKVMIQNEDERNSLLAYRIISKIPDGIREPVETFEQHISKVLIDYAQREYKDPFSFLDQILVFHDKYLQFVVNSFESEHEFEAAMDKAFRYLINNTTVVSNINFPEIISKYFDHMLKKSSKIQLSEQELEAKLFKLTKLFVYIDEKDLFQKFYMRSLAKRLLYNSSTSNDIELSMISKLKEACGFEFTSKMQRMFTDVTLSDEINAEYKKTHGENDFHVLVLTTGSWPIPSDTYADYKLPPEVHLL</sequence>
<protein>
    <recommendedName>
        <fullName evidence="6">Cullin-5</fullName>
    </recommendedName>
</protein>
<dbReference type="EMBL" id="JADGKB010000027">
    <property type="protein sequence ID" value="KAJ3258447.1"/>
    <property type="molecule type" value="Genomic_DNA"/>
</dbReference>
<evidence type="ECO:0000313" key="11">
    <source>
        <dbReference type="Proteomes" id="UP001210925"/>
    </source>
</evidence>
<accession>A0AAD5UKJ3</accession>
<evidence type="ECO:0000256" key="7">
    <source>
        <dbReference type="PROSITE-ProRule" id="PRU00330"/>
    </source>
</evidence>
<evidence type="ECO:0000256" key="2">
    <source>
        <dbReference type="ARBA" id="ARBA00006019"/>
    </source>
</evidence>
<dbReference type="InterPro" id="IPR001373">
    <property type="entry name" value="Cullin_N"/>
</dbReference>
<dbReference type="GO" id="GO:0031625">
    <property type="term" value="F:ubiquitin protein ligase binding"/>
    <property type="evidence" value="ECO:0007669"/>
    <property type="project" value="InterPro"/>
</dbReference>